<dbReference type="PANTHER" id="PTHR20861:SF1">
    <property type="entry name" value="HOMOSERINE KINASE"/>
    <property type="match status" value="1"/>
</dbReference>
<reference evidence="7 8" key="1">
    <citation type="journal article" date="2013" name="Mar. Genomics">
        <title>Expression of sulfatases in Rhodopirellula baltica and the diversity of sulfatases in the genus Rhodopirellula.</title>
        <authorList>
            <person name="Wegner C.E."/>
            <person name="Richter-Heitmann T."/>
            <person name="Klindworth A."/>
            <person name="Klockow C."/>
            <person name="Richter M."/>
            <person name="Achstetter T."/>
            <person name="Glockner F.O."/>
            <person name="Harder J."/>
        </authorList>
    </citation>
    <scope>NUCLEOTIDE SEQUENCE [LARGE SCALE GENOMIC DNA]</scope>
    <source>
        <strain evidence="7 8">WH47</strain>
    </source>
</reference>
<dbReference type="PATRIC" id="fig|991778.3.peg.3752"/>
<dbReference type="GO" id="GO:0005524">
    <property type="term" value="F:ATP binding"/>
    <property type="evidence" value="ECO:0007669"/>
    <property type="project" value="UniProtKB-KW"/>
</dbReference>
<name>F2AUY2_RHOBT</name>
<dbReference type="PANTHER" id="PTHR20861">
    <property type="entry name" value="HOMOSERINE/4-DIPHOSPHOCYTIDYL-2-C-METHYL-D-ERYTHRITOL KINASE"/>
    <property type="match status" value="1"/>
</dbReference>
<dbReference type="GO" id="GO:0016301">
    <property type="term" value="F:kinase activity"/>
    <property type="evidence" value="ECO:0007669"/>
    <property type="project" value="UniProtKB-KW"/>
</dbReference>
<feature type="domain" description="GHMP kinase N-terminal" evidence="5">
    <location>
        <begin position="57"/>
        <end position="128"/>
    </location>
</feature>
<evidence type="ECO:0000313" key="8">
    <source>
        <dbReference type="Proteomes" id="UP000006222"/>
    </source>
</evidence>
<dbReference type="Proteomes" id="UP000006222">
    <property type="component" value="Unassembled WGS sequence"/>
</dbReference>
<dbReference type="Pfam" id="PF00288">
    <property type="entry name" value="GHMP_kinases_N"/>
    <property type="match status" value="1"/>
</dbReference>
<keyword evidence="4" id="KW-0067">ATP-binding</keyword>
<dbReference type="AlphaFoldDB" id="F2AUY2"/>
<evidence type="ECO:0000259" key="6">
    <source>
        <dbReference type="Pfam" id="PF08544"/>
    </source>
</evidence>
<evidence type="ECO:0000256" key="2">
    <source>
        <dbReference type="ARBA" id="ARBA00022741"/>
    </source>
</evidence>
<dbReference type="Pfam" id="PF08544">
    <property type="entry name" value="GHMP_kinases_C"/>
    <property type="match status" value="1"/>
</dbReference>
<dbReference type="EMBL" id="AFAR01000183">
    <property type="protein sequence ID" value="EGF26525.1"/>
    <property type="molecule type" value="Genomic_DNA"/>
</dbReference>
<evidence type="ECO:0000259" key="5">
    <source>
        <dbReference type="Pfam" id="PF00288"/>
    </source>
</evidence>
<dbReference type="SUPFAM" id="SSF54211">
    <property type="entry name" value="Ribosomal protein S5 domain 2-like"/>
    <property type="match status" value="1"/>
</dbReference>
<comment type="caution">
    <text evidence="7">The sequence shown here is derived from an EMBL/GenBank/DDBJ whole genome shotgun (WGS) entry which is preliminary data.</text>
</comment>
<evidence type="ECO:0000313" key="7">
    <source>
        <dbReference type="EMBL" id="EGF26525.1"/>
    </source>
</evidence>
<evidence type="ECO:0000256" key="1">
    <source>
        <dbReference type="ARBA" id="ARBA00022679"/>
    </source>
</evidence>
<feature type="domain" description="GHMP kinase C-terminal" evidence="6">
    <location>
        <begin position="219"/>
        <end position="304"/>
    </location>
</feature>
<proteinExistence type="predicted"/>
<keyword evidence="1" id="KW-0808">Transferase</keyword>
<dbReference type="RefSeq" id="WP_007327441.1">
    <property type="nucleotide sequence ID" value="NZ_AFAR01000183.1"/>
</dbReference>
<evidence type="ECO:0000256" key="4">
    <source>
        <dbReference type="ARBA" id="ARBA00022840"/>
    </source>
</evidence>
<sequence length="320" mass="34930">MSVEVRTGARLHFGLLDVAPPFGGCGVMIDGPFTCVRVSSSTTFECDQRHRDRILGIVDRWQQMTGRASRPAVTIEVVSAAPSHNGLGSGTQLSLAISLALLKQTAAERPTRKCVLRLANRGRRSAVGSHGFFEPGLIVEGLDRGRASDRERADGIQLNPIDRRISLPDSWRAGVVLMDAALPSETISGDEEQQQFDALQPASDEVRSRLVDILTRELIPSVEHSDFDSFANAITRYNRSSGELFSSVQGGPYNGEATTRLIEQLIASGHCGVGQSSWGPGVFTWFESEEAAALASRDWDKRFPGTKLLVQRPLRNAKHH</sequence>
<dbReference type="InterPro" id="IPR004422">
    <property type="entry name" value="RFAP_synthase"/>
</dbReference>
<keyword evidence="2" id="KW-0547">Nucleotide-binding</keyword>
<dbReference type="InterPro" id="IPR006204">
    <property type="entry name" value="GHMP_kinase_N_dom"/>
</dbReference>
<keyword evidence="3" id="KW-0418">Kinase</keyword>
<evidence type="ECO:0000256" key="3">
    <source>
        <dbReference type="ARBA" id="ARBA00022777"/>
    </source>
</evidence>
<dbReference type="InterPro" id="IPR013750">
    <property type="entry name" value="GHMP_kinase_C_dom"/>
</dbReference>
<accession>F2AUY2</accession>
<organism evidence="7 8">
    <name type="scientific">Rhodopirellula baltica WH47</name>
    <dbReference type="NCBI Taxonomy" id="991778"/>
    <lineage>
        <taxon>Bacteria</taxon>
        <taxon>Pseudomonadati</taxon>
        <taxon>Planctomycetota</taxon>
        <taxon>Planctomycetia</taxon>
        <taxon>Pirellulales</taxon>
        <taxon>Pirellulaceae</taxon>
        <taxon>Rhodopirellula</taxon>
    </lineage>
</organism>
<protein>
    <submittedName>
        <fullName evidence="7">Beta-ribofuranosylaminobenzene 5'-phosphate synthase family</fullName>
    </submittedName>
</protein>
<gene>
    <name evidence="7" type="ORF">RBWH47_02127</name>
</gene>
<dbReference type="PIRSF" id="PIRSF004884">
    <property type="entry name" value="Sugar_kin_arch"/>
    <property type="match status" value="1"/>
</dbReference>
<dbReference type="InterPro" id="IPR020568">
    <property type="entry name" value="Ribosomal_Su5_D2-typ_SF"/>
</dbReference>